<sequence length="76" mass="8332">MPTDGPVPNRGERVILQTLEESGPITVPELADSLASHPATIERRCRKLQRVGYVRQCTGGKFAVDESRWNARAAGD</sequence>
<reference evidence="2" key="1">
    <citation type="submission" date="2017-11" db="EMBL/GenBank/DDBJ databases">
        <authorList>
            <person name="Kajale S.C."/>
            <person name="Sharma A."/>
        </authorList>
    </citation>
    <scope>NUCLEOTIDE SEQUENCE</scope>
    <source>
        <strain evidence="2">LS1_42</strain>
    </source>
</reference>
<dbReference type="Gene3D" id="1.10.10.10">
    <property type="entry name" value="Winged helix-like DNA-binding domain superfamily/Winged helix DNA-binding domain"/>
    <property type="match status" value="1"/>
</dbReference>
<evidence type="ECO:0000313" key="2">
    <source>
        <dbReference type="EMBL" id="TYL39407.1"/>
    </source>
</evidence>
<dbReference type="EMBL" id="PHNJ01000003">
    <property type="protein sequence ID" value="TYL39407.1"/>
    <property type="molecule type" value="Genomic_DNA"/>
</dbReference>
<dbReference type="InterPro" id="IPR036388">
    <property type="entry name" value="WH-like_DNA-bd_sf"/>
</dbReference>
<comment type="caution">
    <text evidence="2">The sequence shown here is derived from an EMBL/GenBank/DDBJ whole genome shotgun (WGS) entry which is preliminary data.</text>
</comment>
<dbReference type="GO" id="GO:0003700">
    <property type="term" value="F:DNA-binding transcription factor activity"/>
    <property type="evidence" value="ECO:0007669"/>
    <property type="project" value="InterPro"/>
</dbReference>
<organism evidence="2 3">
    <name type="scientific">Natronococcus pandeyae</name>
    <dbReference type="NCBI Taxonomy" id="2055836"/>
    <lineage>
        <taxon>Archaea</taxon>
        <taxon>Methanobacteriati</taxon>
        <taxon>Methanobacteriota</taxon>
        <taxon>Stenosarchaea group</taxon>
        <taxon>Halobacteria</taxon>
        <taxon>Halobacteriales</taxon>
        <taxon>Natrialbaceae</taxon>
        <taxon>Natronococcus</taxon>
    </lineage>
</organism>
<dbReference type="Proteomes" id="UP000766904">
    <property type="component" value="Unassembled WGS sequence"/>
</dbReference>
<evidence type="ECO:0000259" key="1">
    <source>
        <dbReference type="Pfam" id="PF01047"/>
    </source>
</evidence>
<dbReference type="RefSeq" id="WP_148857387.1">
    <property type="nucleotide sequence ID" value="NZ_PHNJ01000003.1"/>
</dbReference>
<gene>
    <name evidence="2" type="ORF">CV102_08135</name>
</gene>
<evidence type="ECO:0000313" key="3">
    <source>
        <dbReference type="Proteomes" id="UP000766904"/>
    </source>
</evidence>
<name>A0A8J8Q5G5_9EURY</name>
<keyword evidence="3" id="KW-1185">Reference proteome</keyword>
<dbReference type="Pfam" id="PF01047">
    <property type="entry name" value="MarR"/>
    <property type="match status" value="1"/>
</dbReference>
<accession>A0A8J8Q5G5</accession>
<dbReference type="OrthoDB" id="285635at2157"/>
<dbReference type="AlphaFoldDB" id="A0A8J8Q5G5"/>
<protein>
    <recommendedName>
        <fullName evidence="1">HTH marR-type domain-containing protein</fullName>
    </recommendedName>
</protein>
<dbReference type="SUPFAM" id="SSF46785">
    <property type="entry name" value="Winged helix' DNA-binding domain"/>
    <property type="match status" value="1"/>
</dbReference>
<proteinExistence type="predicted"/>
<dbReference type="InterPro" id="IPR000835">
    <property type="entry name" value="HTH_MarR-typ"/>
</dbReference>
<feature type="domain" description="HTH marR-type" evidence="1">
    <location>
        <begin position="11"/>
        <end position="55"/>
    </location>
</feature>
<dbReference type="InterPro" id="IPR036390">
    <property type="entry name" value="WH_DNA-bd_sf"/>
</dbReference>